<accession>A0A840VF77</accession>
<dbReference type="Proteomes" id="UP000553706">
    <property type="component" value="Unassembled WGS sequence"/>
</dbReference>
<evidence type="ECO:0000256" key="1">
    <source>
        <dbReference type="ARBA" id="ARBA00010832"/>
    </source>
</evidence>
<dbReference type="Pfam" id="PF04809">
    <property type="entry name" value="HupH_C"/>
    <property type="match status" value="2"/>
</dbReference>
<gene>
    <name evidence="3" type="ORF">HNP71_001807</name>
</gene>
<proteinExistence type="inferred from homology"/>
<evidence type="ECO:0000313" key="3">
    <source>
        <dbReference type="EMBL" id="MBB5373547.1"/>
    </source>
</evidence>
<dbReference type="Gene3D" id="3.30.1370.140">
    <property type="entry name" value="HupH hydrogenase expression protein, C-terminal domain"/>
    <property type="match status" value="2"/>
</dbReference>
<comment type="similarity">
    <text evidence="1">Belongs to the HupH/HyaF family.</text>
</comment>
<sequence length="259" mass="28116">MSVTPEEGPAYLPMPSSVAQYVPPLLPDDAELRQAGEIWLDRIERALTAYKPGAPQMLDLREAPPAASRFLKEVLGSGEVSALAMGSPDLQVEETIFAGLWRVRGEGVDYLEVGDVPQVLRQRAAAPVMKLPDPETIPDDVINAPHVLAEIVARSERFMATGETHNFNLDLVPMSDADLSWLVRTLGEGDVVIVSAGYGSCRIRSTHLAATWWVQFSNASNQLILNSLDIAEIPAVACAALDDIADSAKRVRAVRGMYQ</sequence>
<comment type="caution">
    <text evidence="3">The sequence shown here is derived from an EMBL/GenBank/DDBJ whole genome shotgun (WGS) entry which is preliminary data.</text>
</comment>
<evidence type="ECO:0000259" key="2">
    <source>
        <dbReference type="Pfam" id="PF04809"/>
    </source>
</evidence>
<protein>
    <submittedName>
        <fullName evidence="3">Hydrogenase-1 operon protein HyaF</fullName>
    </submittedName>
</protein>
<dbReference type="RefSeq" id="WP_183266551.1">
    <property type="nucleotide sequence ID" value="NZ_JACHFJ010000007.1"/>
</dbReference>
<dbReference type="AlphaFoldDB" id="A0A840VF77"/>
<evidence type="ECO:0000313" key="4">
    <source>
        <dbReference type="Proteomes" id="UP000553706"/>
    </source>
</evidence>
<organism evidence="3 4">
    <name type="scientific">Acidocella aromatica</name>
    <dbReference type="NCBI Taxonomy" id="1303579"/>
    <lineage>
        <taxon>Bacteria</taxon>
        <taxon>Pseudomonadati</taxon>
        <taxon>Pseudomonadota</taxon>
        <taxon>Alphaproteobacteria</taxon>
        <taxon>Acetobacterales</taxon>
        <taxon>Acidocellaceae</taxon>
        <taxon>Acidocella</taxon>
    </lineage>
</organism>
<name>A0A840VF77_9PROT</name>
<dbReference type="EMBL" id="JACHFJ010000007">
    <property type="protein sequence ID" value="MBB5373547.1"/>
    <property type="molecule type" value="Genomic_DNA"/>
</dbReference>
<dbReference type="InterPro" id="IPR006894">
    <property type="entry name" value="HupH_Hydgase_express_prot_C"/>
</dbReference>
<dbReference type="InterPro" id="IPR038527">
    <property type="entry name" value="HupH_C_sf"/>
</dbReference>
<reference evidence="3 4" key="1">
    <citation type="submission" date="2020-08" db="EMBL/GenBank/DDBJ databases">
        <title>Genomic Encyclopedia of Type Strains, Phase IV (KMG-IV): sequencing the most valuable type-strain genomes for metagenomic binning, comparative biology and taxonomic classification.</title>
        <authorList>
            <person name="Goeker M."/>
        </authorList>
    </citation>
    <scope>NUCLEOTIDE SEQUENCE [LARGE SCALE GENOMIC DNA]</scope>
    <source>
        <strain evidence="3 4">DSM 27026</strain>
    </source>
</reference>
<feature type="domain" description="HupH hydrogenase expression protein C-terminal" evidence="2">
    <location>
        <begin position="40"/>
        <end position="121"/>
    </location>
</feature>
<keyword evidence="4" id="KW-1185">Reference proteome</keyword>
<feature type="domain" description="HupH hydrogenase expression protein C-terminal" evidence="2">
    <location>
        <begin position="141"/>
        <end position="254"/>
    </location>
</feature>